<organism evidence="4 5">
    <name type="scientific">Hypsibius exemplaris</name>
    <name type="common">Freshwater tardigrade</name>
    <dbReference type="NCBI Taxonomy" id="2072580"/>
    <lineage>
        <taxon>Eukaryota</taxon>
        <taxon>Metazoa</taxon>
        <taxon>Ecdysozoa</taxon>
        <taxon>Tardigrada</taxon>
        <taxon>Eutardigrada</taxon>
        <taxon>Parachela</taxon>
        <taxon>Hypsibioidea</taxon>
        <taxon>Hypsibiidae</taxon>
        <taxon>Hypsibius</taxon>
    </lineage>
</organism>
<dbReference type="PANTHER" id="PTHR43903">
    <property type="entry name" value="NEUROLIGIN"/>
    <property type="match status" value="1"/>
</dbReference>
<comment type="caution">
    <text evidence="4">The sequence shown here is derived from an EMBL/GenBank/DDBJ whole genome shotgun (WGS) entry which is preliminary data.</text>
</comment>
<dbReference type="AlphaFoldDB" id="A0A1W0X825"/>
<evidence type="ECO:0000256" key="1">
    <source>
        <dbReference type="ARBA" id="ARBA00005964"/>
    </source>
</evidence>
<dbReference type="Gene3D" id="3.40.50.1820">
    <property type="entry name" value="alpha/beta hydrolase"/>
    <property type="match status" value="1"/>
</dbReference>
<dbReference type="InterPro" id="IPR051093">
    <property type="entry name" value="Neuroligin/BSAL"/>
</dbReference>
<dbReference type="Pfam" id="PF00135">
    <property type="entry name" value="COesterase"/>
    <property type="match status" value="1"/>
</dbReference>
<dbReference type="OrthoDB" id="408631at2759"/>
<evidence type="ECO:0000259" key="3">
    <source>
        <dbReference type="Pfam" id="PF00135"/>
    </source>
</evidence>
<dbReference type="InterPro" id="IPR002018">
    <property type="entry name" value="CarbesteraseB"/>
</dbReference>
<feature type="chain" id="PRO_5012867922" evidence="2">
    <location>
        <begin position="24"/>
        <end position="584"/>
    </location>
</feature>
<evidence type="ECO:0000313" key="4">
    <source>
        <dbReference type="EMBL" id="OQV23558.1"/>
    </source>
</evidence>
<sequence>MAVIQAVFLGCLYLAVLHRGVSGFNYLQYANLYDGVVHLNEITVSGKVSWTSGDESWRAWEFLGVRYGTAERFEPPKFFDDYNSIREGHEQKLHVFNEPGPACIQSSSPYSTFPEVDINKTSEDCLFLNIHLPPVNQEHTLLKTNPWPVLIFLHGGDYQSGAGHLYNGNELARDMETVIVTLNYRLGLFGFLSTEDYTAKGNWGLKDVIMATKWVQQYISRFGADSSKLVLAGHGSGAEMVTLVMEDPEIREILSGVILMSGSPLHPLNTIDSPRTAVVDLSKSAGCPVGDMQIVQHIQSVWRPTVDGDLVAADWDWSETWRFNGNILQELPSPPALESRTDVPPIDFNGTSDLQQIFGSNDSFNSSQEFLQNSQIVNAKDLLSSYVSNFFGCNASQKVLEMVVRHCYSRKDQEWTSGRQPHPNGNSVTDILRTIRLEIEIIAPAVRKALNYGKNPDLLGPAHFYQLYQLDCNQFPASTNETSQRDMNVNGQLAYLFGIPLADQWLPDFVPVFGVTEQMRHLVGSFVKGRHITGKDHTHPEGGLLLRLGTSMKWKTQDDKDLLQTLQFWDNLKRDACTSELSQI</sequence>
<dbReference type="InterPro" id="IPR029058">
    <property type="entry name" value="AB_hydrolase_fold"/>
</dbReference>
<protein>
    <submittedName>
        <fullName evidence="4">Neuroligin-1</fullName>
    </submittedName>
</protein>
<evidence type="ECO:0000313" key="5">
    <source>
        <dbReference type="Proteomes" id="UP000192578"/>
    </source>
</evidence>
<name>A0A1W0X825_HYPEX</name>
<proteinExistence type="inferred from homology"/>
<dbReference type="SUPFAM" id="SSF53474">
    <property type="entry name" value="alpha/beta-Hydrolases"/>
    <property type="match status" value="1"/>
</dbReference>
<gene>
    <name evidence="4" type="ORF">BV898_02677</name>
</gene>
<dbReference type="Proteomes" id="UP000192578">
    <property type="component" value="Unassembled WGS sequence"/>
</dbReference>
<comment type="similarity">
    <text evidence="1">Belongs to the type-B carboxylesterase/lipase family.</text>
</comment>
<reference evidence="5" key="1">
    <citation type="submission" date="2017-01" db="EMBL/GenBank/DDBJ databases">
        <title>Comparative genomics of anhydrobiosis in the tardigrade Hypsibius dujardini.</title>
        <authorList>
            <person name="Yoshida Y."/>
            <person name="Koutsovoulos G."/>
            <person name="Laetsch D."/>
            <person name="Stevens L."/>
            <person name="Kumar S."/>
            <person name="Horikawa D."/>
            <person name="Ishino K."/>
            <person name="Komine S."/>
            <person name="Tomita M."/>
            <person name="Blaxter M."/>
            <person name="Arakawa K."/>
        </authorList>
    </citation>
    <scope>NUCLEOTIDE SEQUENCE [LARGE SCALE GENOMIC DNA]</scope>
    <source>
        <strain evidence="5">Z151</strain>
    </source>
</reference>
<accession>A0A1W0X825</accession>
<keyword evidence="2" id="KW-0732">Signal</keyword>
<feature type="domain" description="Carboxylesterase type B" evidence="3">
    <location>
        <begin position="36"/>
        <end position="506"/>
    </location>
</feature>
<evidence type="ECO:0000256" key="2">
    <source>
        <dbReference type="SAM" id="SignalP"/>
    </source>
</evidence>
<feature type="signal peptide" evidence="2">
    <location>
        <begin position="1"/>
        <end position="23"/>
    </location>
</feature>
<keyword evidence="5" id="KW-1185">Reference proteome</keyword>
<dbReference type="EMBL" id="MTYJ01000011">
    <property type="protein sequence ID" value="OQV23558.1"/>
    <property type="molecule type" value="Genomic_DNA"/>
</dbReference>